<dbReference type="EMBL" id="CP002444">
    <property type="protein sequence ID" value="ADU96198.1"/>
    <property type="molecule type" value="Genomic_DNA"/>
</dbReference>
<dbReference type="GO" id="GO:0003677">
    <property type="term" value="F:DNA binding"/>
    <property type="evidence" value="ECO:0007669"/>
    <property type="project" value="UniProtKB-KW"/>
</dbReference>
<dbReference type="STRING" id="648996.Theam_0225"/>
<dbReference type="SMART" id="SM00862">
    <property type="entry name" value="Trans_reg_C"/>
    <property type="match status" value="1"/>
</dbReference>
<dbReference type="Gene3D" id="1.10.10.10">
    <property type="entry name" value="Winged helix-like DNA-binding domain superfamily/Winged helix DNA-binding domain"/>
    <property type="match status" value="1"/>
</dbReference>
<evidence type="ECO:0000256" key="1">
    <source>
        <dbReference type="ARBA" id="ARBA00023125"/>
    </source>
</evidence>
<sequence length="223" mass="25514">MKRVFVIGSLPNDRLAKKAVEELRFQGPVKLISQDISYTSSSKKHHLLDCCLVFFSETSSKDLVERVKEATDAPVVVVSEHKTLERFETPQRDIEIYYTCNLKVNIWSILSAILARSENPKVQLGEGEFIKLTANLKEPKIEKISGNEVVSAEQLTLREALVLKLLFQNPQEPVHYRDFYLLGIREDSLPVYISHLRKILGKIDPQLTIRSVRRKGYTLSYGL</sequence>
<dbReference type="InterPro" id="IPR016032">
    <property type="entry name" value="Sig_transdc_resp-reg_C-effctor"/>
</dbReference>
<dbReference type="GO" id="GO:0000160">
    <property type="term" value="P:phosphorelay signal transduction system"/>
    <property type="evidence" value="ECO:0007669"/>
    <property type="project" value="InterPro"/>
</dbReference>
<dbReference type="eggNOG" id="COG0745">
    <property type="taxonomic scope" value="Bacteria"/>
</dbReference>
<keyword evidence="4" id="KW-1185">Reference proteome</keyword>
<dbReference type="AlphaFoldDB" id="E8T3Y8"/>
<gene>
    <name evidence="3" type="ordered locus">Theam_0225</name>
</gene>
<reference evidence="3" key="1">
    <citation type="submission" date="2011-01" db="EMBL/GenBank/DDBJ databases">
        <title>Complete sequence of chromosome of Thermovibrio ammonificans HB-1.</title>
        <authorList>
            <consortium name="US DOE Joint Genome Institute"/>
            <person name="Lucas S."/>
            <person name="Copeland A."/>
            <person name="Lapidus A."/>
            <person name="Cheng J.-F."/>
            <person name="Goodwin L."/>
            <person name="Pitluck S."/>
            <person name="Davenport K."/>
            <person name="Detter J.C."/>
            <person name="Han C."/>
            <person name="Tapia R."/>
            <person name="Land M."/>
            <person name="Hauser L."/>
            <person name="Kyrpides N."/>
            <person name="Ivanova N."/>
            <person name="Ovchinnikova G."/>
            <person name="Vetriani C."/>
            <person name="Woyke T."/>
        </authorList>
    </citation>
    <scope>NUCLEOTIDE SEQUENCE [LARGE SCALE GENOMIC DNA]</scope>
    <source>
        <strain evidence="3">HB-1</strain>
    </source>
</reference>
<evidence type="ECO:0000313" key="4">
    <source>
        <dbReference type="Proteomes" id="UP000006362"/>
    </source>
</evidence>
<evidence type="ECO:0000259" key="2">
    <source>
        <dbReference type="SMART" id="SM00862"/>
    </source>
</evidence>
<dbReference type="KEGG" id="tam:Theam_0225"/>
<keyword evidence="1" id="KW-0238">DNA-binding</keyword>
<dbReference type="Proteomes" id="UP000006362">
    <property type="component" value="Chromosome"/>
</dbReference>
<dbReference type="OrthoDB" id="9790442at2"/>
<name>E8T3Y8_THEA1</name>
<dbReference type="SUPFAM" id="SSF46894">
    <property type="entry name" value="C-terminal effector domain of the bipartite response regulators"/>
    <property type="match status" value="1"/>
</dbReference>
<evidence type="ECO:0000313" key="3">
    <source>
        <dbReference type="EMBL" id="ADU96198.1"/>
    </source>
</evidence>
<dbReference type="InterPro" id="IPR001867">
    <property type="entry name" value="OmpR/PhoB-type_DNA-bd"/>
</dbReference>
<proteinExistence type="predicted"/>
<feature type="domain" description="OmpR/PhoB-type" evidence="2">
    <location>
        <begin position="147"/>
        <end position="219"/>
    </location>
</feature>
<protein>
    <submittedName>
        <fullName evidence="3">Transcriptional regulator domain-containing protein</fullName>
    </submittedName>
</protein>
<organism evidence="3 4">
    <name type="scientific">Thermovibrio ammonificans (strain DSM 15698 / JCM 12110 / HB-1)</name>
    <dbReference type="NCBI Taxonomy" id="648996"/>
    <lineage>
        <taxon>Bacteria</taxon>
        <taxon>Pseudomonadati</taxon>
        <taxon>Aquificota</taxon>
        <taxon>Aquificia</taxon>
        <taxon>Desulfurobacteriales</taxon>
        <taxon>Desulfurobacteriaceae</taxon>
        <taxon>Thermovibrio</taxon>
    </lineage>
</organism>
<dbReference type="GO" id="GO:0006355">
    <property type="term" value="P:regulation of DNA-templated transcription"/>
    <property type="evidence" value="ECO:0007669"/>
    <property type="project" value="InterPro"/>
</dbReference>
<dbReference type="RefSeq" id="WP_013536984.1">
    <property type="nucleotide sequence ID" value="NC_014926.1"/>
</dbReference>
<dbReference type="InterPro" id="IPR036388">
    <property type="entry name" value="WH-like_DNA-bd_sf"/>
</dbReference>
<accession>E8T3Y8</accession>
<dbReference type="HOGENOM" id="CLU_1239647_0_0_0"/>